<feature type="transmembrane region" description="Helical" evidence="2">
    <location>
        <begin position="76"/>
        <end position="93"/>
    </location>
</feature>
<feature type="transmembrane region" description="Helical" evidence="2">
    <location>
        <begin position="105"/>
        <end position="129"/>
    </location>
</feature>
<comment type="caution">
    <text evidence="3">The sequence shown here is derived from an EMBL/GenBank/DDBJ whole genome shotgun (WGS) entry which is preliminary data.</text>
</comment>
<accession>A0A9W7GG51</accession>
<evidence type="ECO:0000256" key="2">
    <source>
        <dbReference type="SAM" id="Phobius"/>
    </source>
</evidence>
<dbReference type="Proteomes" id="UP001165065">
    <property type="component" value="Unassembled WGS sequence"/>
</dbReference>
<feature type="region of interest" description="Disordered" evidence="1">
    <location>
        <begin position="155"/>
        <end position="185"/>
    </location>
</feature>
<name>A0A9W7GG51_9STRA</name>
<sequence length="196" mass="21277">MLFLSFETMACIFEDGGVSVEHCGQSSCASMFLSVNILLLNVFSLVQKSASKRVQVDVQVSLSEVASLRFTTLRKLQGLLLLYAALTSLYLLSQLGARGKFNDQLFIIGFSGSLGLSIIVFLESASVVASNRRHTVERELGEIKGQLFSKSTGKFRAESNGCNEDEGEKEDEDKGGSPRLSEFFKADAGGILGEIM</sequence>
<organism evidence="3 4">
    <name type="scientific">Triparma columacea</name>
    <dbReference type="NCBI Taxonomy" id="722753"/>
    <lineage>
        <taxon>Eukaryota</taxon>
        <taxon>Sar</taxon>
        <taxon>Stramenopiles</taxon>
        <taxon>Ochrophyta</taxon>
        <taxon>Bolidophyceae</taxon>
        <taxon>Parmales</taxon>
        <taxon>Triparmaceae</taxon>
        <taxon>Triparma</taxon>
    </lineage>
</organism>
<keyword evidence="2" id="KW-1133">Transmembrane helix</keyword>
<evidence type="ECO:0000256" key="1">
    <source>
        <dbReference type="SAM" id="MobiDB-lite"/>
    </source>
</evidence>
<keyword evidence="2" id="KW-0472">Membrane</keyword>
<proteinExistence type="predicted"/>
<dbReference type="AlphaFoldDB" id="A0A9W7GG51"/>
<feature type="transmembrane region" description="Helical" evidence="2">
    <location>
        <begin position="29"/>
        <end position="46"/>
    </location>
</feature>
<keyword evidence="4" id="KW-1185">Reference proteome</keyword>
<feature type="compositionally biased region" description="Acidic residues" evidence="1">
    <location>
        <begin position="163"/>
        <end position="173"/>
    </location>
</feature>
<reference evidence="4" key="1">
    <citation type="journal article" date="2023" name="Commun. Biol.">
        <title>Genome analysis of Parmales, the sister group of diatoms, reveals the evolutionary specialization of diatoms from phago-mixotrophs to photoautotrophs.</title>
        <authorList>
            <person name="Ban H."/>
            <person name="Sato S."/>
            <person name="Yoshikawa S."/>
            <person name="Yamada K."/>
            <person name="Nakamura Y."/>
            <person name="Ichinomiya M."/>
            <person name="Sato N."/>
            <person name="Blanc-Mathieu R."/>
            <person name="Endo H."/>
            <person name="Kuwata A."/>
            <person name="Ogata H."/>
        </authorList>
    </citation>
    <scope>NUCLEOTIDE SEQUENCE [LARGE SCALE GENOMIC DNA]</scope>
</reference>
<dbReference type="EMBL" id="BRYA01000191">
    <property type="protein sequence ID" value="GMI43343.1"/>
    <property type="molecule type" value="Genomic_DNA"/>
</dbReference>
<protein>
    <submittedName>
        <fullName evidence="3">Uncharacterized protein</fullName>
    </submittedName>
</protein>
<gene>
    <name evidence="3" type="ORF">TrCOL_g6058</name>
</gene>
<keyword evidence="2" id="KW-0812">Transmembrane</keyword>
<evidence type="ECO:0000313" key="3">
    <source>
        <dbReference type="EMBL" id="GMI43343.1"/>
    </source>
</evidence>
<evidence type="ECO:0000313" key="4">
    <source>
        <dbReference type="Proteomes" id="UP001165065"/>
    </source>
</evidence>